<dbReference type="PANTHER" id="PTHR12755:SF3">
    <property type="entry name" value="POLYNUCLEOTIDE 5'-HYDROXYL-KINASE NOL9"/>
    <property type="match status" value="1"/>
</dbReference>
<feature type="domain" description="Clp1 P-loop" evidence="7">
    <location>
        <begin position="140"/>
        <end position="258"/>
    </location>
</feature>
<evidence type="ECO:0000259" key="7">
    <source>
        <dbReference type="Pfam" id="PF16575"/>
    </source>
</evidence>
<evidence type="ECO:0000313" key="8">
    <source>
        <dbReference type="EMBL" id="CAE0367146.1"/>
    </source>
</evidence>
<protein>
    <recommendedName>
        <fullName evidence="7">Clp1 P-loop domain-containing protein</fullName>
    </recommendedName>
</protein>
<keyword evidence="4" id="KW-0418">Kinase</keyword>
<keyword evidence="3" id="KW-0547">Nucleotide-binding</keyword>
<dbReference type="Pfam" id="PF16575">
    <property type="entry name" value="CLP1_P"/>
    <property type="match status" value="1"/>
</dbReference>
<dbReference type="GO" id="GO:0051731">
    <property type="term" value="F:polynucleotide 5'-hydroxyl-kinase activity"/>
    <property type="evidence" value="ECO:0007669"/>
    <property type="project" value="InterPro"/>
</dbReference>
<dbReference type="InterPro" id="IPR045116">
    <property type="entry name" value="Clp1/Grc3"/>
</dbReference>
<evidence type="ECO:0000256" key="2">
    <source>
        <dbReference type="ARBA" id="ARBA00022679"/>
    </source>
</evidence>
<name>A0A7S3JWE4_9STRA</name>
<comment type="similarity">
    <text evidence="1">Belongs to the Clp1 family. NOL9/GRC3 subfamily.</text>
</comment>
<evidence type="ECO:0000256" key="5">
    <source>
        <dbReference type="ARBA" id="ARBA00022840"/>
    </source>
</evidence>
<evidence type="ECO:0000256" key="6">
    <source>
        <dbReference type="SAM" id="MobiDB-lite"/>
    </source>
</evidence>
<dbReference type="PANTHER" id="PTHR12755">
    <property type="entry name" value="CLEAVAGE/POLYADENYLATION FACTOR IA SUBUNIT CLP1P"/>
    <property type="match status" value="1"/>
</dbReference>
<dbReference type="GO" id="GO:0005524">
    <property type="term" value="F:ATP binding"/>
    <property type="evidence" value="ECO:0007669"/>
    <property type="project" value="UniProtKB-KW"/>
</dbReference>
<keyword evidence="2" id="KW-0808">Transferase</keyword>
<keyword evidence="5" id="KW-0067">ATP-binding</keyword>
<organism evidence="8">
    <name type="scientific">Aureoumbra lagunensis</name>
    <dbReference type="NCBI Taxonomy" id="44058"/>
    <lineage>
        <taxon>Eukaryota</taxon>
        <taxon>Sar</taxon>
        <taxon>Stramenopiles</taxon>
        <taxon>Ochrophyta</taxon>
        <taxon>Pelagophyceae</taxon>
        <taxon>Pelagomonadales</taxon>
        <taxon>Aureoumbra</taxon>
    </lineage>
</organism>
<dbReference type="SUPFAM" id="SSF52540">
    <property type="entry name" value="P-loop containing nucleoside triphosphate hydrolases"/>
    <property type="match status" value="1"/>
</dbReference>
<dbReference type="GO" id="GO:0000448">
    <property type="term" value="P:cleavage in ITS2 between 5.8S rRNA and LSU-rRNA of tricistronic rRNA transcript (SSU-rRNA, 5.8S rRNA, LSU-rRNA)"/>
    <property type="evidence" value="ECO:0007669"/>
    <property type="project" value="TreeGrafter"/>
</dbReference>
<dbReference type="EMBL" id="HBIJ01011568">
    <property type="protein sequence ID" value="CAE0367146.1"/>
    <property type="molecule type" value="Transcribed_RNA"/>
</dbReference>
<evidence type="ECO:0000256" key="3">
    <source>
        <dbReference type="ARBA" id="ARBA00022741"/>
    </source>
</evidence>
<sequence>MGDLEEFAKSHSTPSLRNEQWGLERIDENTLLVEVRRGCWRLIIRKKAIVEIIKGRCEIDGSLLDKKGQKIHIEESALLAPVIRARSKRAIVRIEGGDFIRTRSIAEAGSAFGLAICNISKAWRRVMRLALSHQVTLICGPKAVGKSTLCKLIANAFGDVWILDSDLGQPLLGPPGFVSIRRHTSKSFALRIFIGDVTPRDAPQVYLAAIERLITYWCMQQDLPLLINTCGWVRGLGAELLNSIIRVSRPQLCVAIGDCLPLGVRNIISLKPYKRPDYLRAQASAPQRRTLALARYFLASTPNIVRVTNGALADPNFAVGQAIAALPRFKASIHKLRLGLVGAAAQQEISFSDAIASLPGALVGLASTIDLTETLDETHLLLPSEIATVLPCRGLALVVALDLTNNSLLLTLPDPHLLSDCDILLRGTLHASIHLIYSGPQAPAFPFLAANALASDPMRSRSNLQRRRNGAGRNDIYDDNRNSERKRKK</sequence>
<proteinExistence type="inferred from homology"/>
<gene>
    <name evidence="8" type="ORF">ALAG00032_LOCUS7895</name>
</gene>
<dbReference type="InterPro" id="IPR027417">
    <property type="entry name" value="P-loop_NTPase"/>
</dbReference>
<dbReference type="GO" id="GO:0005634">
    <property type="term" value="C:nucleus"/>
    <property type="evidence" value="ECO:0007669"/>
    <property type="project" value="TreeGrafter"/>
</dbReference>
<dbReference type="AlphaFoldDB" id="A0A7S3JWE4"/>
<feature type="region of interest" description="Disordered" evidence="6">
    <location>
        <begin position="459"/>
        <end position="489"/>
    </location>
</feature>
<reference evidence="8" key="1">
    <citation type="submission" date="2021-01" db="EMBL/GenBank/DDBJ databases">
        <authorList>
            <person name="Corre E."/>
            <person name="Pelletier E."/>
            <person name="Niang G."/>
            <person name="Scheremetjew M."/>
            <person name="Finn R."/>
            <person name="Kale V."/>
            <person name="Holt S."/>
            <person name="Cochrane G."/>
            <person name="Meng A."/>
            <person name="Brown T."/>
            <person name="Cohen L."/>
        </authorList>
    </citation>
    <scope>NUCLEOTIDE SEQUENCE</scope>
    <source>
        <strain evidence="8">CCMP1510</strain>
    </source>
</reference>
<dbReference type="InterPro" id="IPR032319">
    <property type="entry name" value="CLP1_P"/>
</dbReference>
<accession>A0A7S3JWE4</accession>
<evidence type="ECO:0000256" key="4">
    <source>
        <dbReference type="ARBA" id="ARBA00022777"/>
    </source>
</evidence>
<dbReference type="Gene3D" id="3.40.50.300">
    <property type="entry name" value="P-loop containing nucleotide triphosphate hydrolases"/>
    <property type="match status" value="1"/>
</dbReference>
<evidence type="ECO:0000256" key="1">
    <source>
        <dbReference type="ARBA" id="ARBA00011003"/>
    </source>
</evidence>